<reference evidence="3 4" key="1">
    <citation type="journal article" date="2018" name="IMA Fungus">
        <title>IMA Genome-F 9: Draft genome sequence of Annulohypoxylon stygium, Aspergillus mulundensis, Berkeleyomyces basicola (syn. Thielaviopsis basicola), Ceratocystis smalleyi, two Cercospora beticola strains, Coleophoma cylindrospora, Fusarium fracticaudum, Phialophora cf. hyalina, and Morchella septimelata.</title>
        <authorList>
            <person name="Wingfield B.D."/>
            <person name="Bills G.F."/>
            <person name="Dong Y."/>
            <person name="Huang W."/>
            <person name="Nel W.J."/>
            <person name="Swalarsk-Parry B.S."/>
            <person name="Vaghefi N."/>
            <person name="Wilken P.M."/>
            <person name="An Z."/>
            <person name="de Beer Z.W."/>
            <person name="De Vos L."/>
            <person name="Chen L."/>
            <person name="Duong T.A."/>
            <person name="Gao Y."/>
            <person name="Hammerbacher A."/>
            <person name="Kikkert J.R."/>
            <person name="Li Y."/>
            <person name="Li H."/>
            <person name="Li K."/>
            <person name="Li Q."/>
            <person name="Liu X."/>
            <person name="Ma X."/>
            <person name="Naidoo K."/>
            <person name="Pethybridge S.J."/>
            <person name="Sun J."/>
            <person name="Steenkamp E.T."/>
            <person name="van der Nest M.A."/>
            <person name="van Wyk S."/>
            <person name="Wingfield M.J."/>
            <person name="Xiong C."/>
            <person name="Yue Q."/>
            <person name="Zhang X."/>
        </authorList>
    </citation>
    <scope>NUCLEOTIDE SEQUENCE [LARGE SCALE GENOMIC DNA]</scope>
    <source>
        <strain evidence="3 4">DSM 5745</strain>
    </source>
</reference>
<feature type="chain" id="PRO_5017669443" description="Amidase domain-containing protein" evidence="1">
    <location>
        <begin position="26"/>
        <end position="548"/>
    </location>
</feature>
<evidence type="ECO:0000313" key="3">
    <source>
        <dbReference type="EMBL" id="RDW78834.1"/>
    </source>
</evidence>
<evidence type="ECO:0000256" key="1">
    <source>
        <dbReference type="SAM" id="SignalP"/>
    </source>
</evidence>
<feature type="domain" description="Amidase" evidence="2">
    <location>
        <begin position="54"/>
        <end position="516"/>
    </location>
</feature>
<dbReference type="STRING" id="1810919.A0A3D8RYA4"/>
<evidence type="ECO:0000313" key="4">
    <source>
        <dbReference type="Proteomes" id="UP000256690"/>
    </source>
</evidence>
<name>A0A3D8RYA4_9EURO</name>
<dbReference type="Gene3D" id="3.90.1300.10">
    <property type="entry name" value="Amidase signature (AS) domain"/>
    <property type="match status" value="1"/>
</dbReference>
<dbReference type="InterPro" id="IPR036928">
    <property type="entry name" value="AS_sf"/>
</dbReference>
<proteinExistence type="predicted"/>
<organism evidence="3 4">
    <name type="scientific">Aspergillus mulundensis</name>
    <dbReference type="NCBI Taxonomy" id="1810919"/>
    <lineage>
        <taxon>Eukaryota</taxon>
        <taxon>Fungi</taxon>
        <taxon>Dikarya</taxon>
        <taxon>Ascomycota</taxon>
        <taxon>Pezizomycotina</taxon>
        <taxon>Eurotiomycetes</taxon>
        <taxon>Eurotiomycetidae</taxon>
        <taxon>Eurotiales</taxon>
        <taxon>Aspergillaceae</taxon>
        <taxon>Aspergillus</taxon>
        <taxon>Aspergillus subgen. Nidulantes</taxon>
    </lineage>
</organism>
<keyword evidence="1" id="KW-0732">Signal</keyword>
<feature type="signal peptide" evidence="1">
    <location>
        <begin position="1"/>
        <end position="25"/>
    </location>
</feature>
<dbReference type="OrthoDB" id="566138at2759"/>
<dbReference type="AlphaFoldDB" id="A0A3D8RYA4"/>
<dbReference type="InterPro" id="IPR023631">
    <property type="entry name" value="Amidase_dom"/>
</dbReference>
<dbReference type="PANTHER" id="PTHR42678">
    <property type="entry name" value="AMIDASE"/>
    <property type="match status" value="1"/>
</dbReference>
<accession>A0A3D8RYA4</accession>
<sequence>MGLTTLLYLYALCVSFLLGPGLGAASECTFPPLIDATQSELQTGLRLGCFTSADLVRAYIARIHEINSKLNPVLEVNPEAMEIAEQLDLERQQGTTRGPLHGLPILVKDLIATDDRMETTAGSYALVGTKVPADATVVANLRKSGAIILGKTSLSEWANTRSTNSSNGWNAVGGQTYAAYYEEQDPSGSSSGSAVSADLGLAFAALGTETVGSIILPAEKSNIVGIKPTVGLTSRYMVVPVSEHLDTIGPMARTVRDAALVLQVIAGQDASDNYTSSSPFQGALPKYIAACDMRGLHGKRIGIPRNVLSALPRRYYRSAGPVLSSFERAVGSIRNAGAIIVEDANFTAYESYLQTQLPQLVIAADMLSGFSAYLAGLTSNHNKLRGLEDIRNYTRNSAEEDYPSRNTELWDLAIAAGLNNSSPTFWPIYQQSLFFGEEGGLLGALSRHNLDAVVLPSSLASDIPGIIGTPIITVPFDSFPANASVEYNGRGDLVDAAPGIPLGISFLGPKWSEESLIAMAYAFEQRTAARGRLQRVVEPLVELEDVVG</sequence>
<keyword evidence="4" id="KW-1185">Reference proteome</keyword>
<dbReference type="RefSeq" id="XP_026603534.1">
    <property type="nucleotide sequence ID" value="XM_026747702.1"/>
</dbReference>
<evidence type="ECO:0000259" key="2">
    <source>
        <dbReference type="Pfam" id="PF01425"/>
    </source>
</evidence>
<dbReference type="GeneID" id="38116056"/>
<gene>
    <name evidence="3" type="ORF">DSM5745_05686</name>
</gene>
<dbReference type="SUPFAM" id="SSF75304">
    <property type="entry name" value="Amidase signature (AS) enzymes"/>
    <property type="match status" value="1"/>
</dbReference>
<dbReference type="Proteomes" id="UP000256690">
    <property type="component" value="Unassembled WGS sequence"/>
</dbReference>
<dbReference type="PANTHER" id="PTHR42678:SF34">
    <property type="entry name" value="OS04G0183300 PROTEIN"/>
    <property type="match status" value="1"/>
</dbReference>
<protein>
    <recommendedName>
        <fullName evidence="2">Amidase domain-containing protein</fullName>
    </recommendedName>
</protein>
<dbReference type="Pfam" id="PF01425">
    <property type="entry name" value="Amidase"/>
    <property type="match status" value="1"/>
</dbReference>
<dbReference type="EMBL" id="PVWQ01000006">
    <property type="protein sequence ID" value="RDW78834.1"/>
    <property type="molecule type" value="Genomic_DNA"/>
</dbReference>
<comment type="caution">
    <text evidence="3">The sequence shown here is derived from an EMBL/GenBank/DDBJ whole genome shotgun (WGS) entry which is preliminary data.</text>
</comment>